<protein>
    <recommendedName>
        <fullName evidence="8">Integrase catalytic domain-containing protein</fullName>
    </recommendedName>
</protein>
<dbReference type="AlphaFoldDB" id="A0A540LHI9"/>
<evidence type="ECO:0000313" key="6">
    <source>
        <dbReference type="EMBL" id="TQD85937.1"/>
    </source>
</evidence>
<evidence type="ECO:0008006" key="8">
    <source>
        <dbReference type="Google" id="ProtNLM"/>
    </source>
</evidence>
<feature type="domain" description="Integrase catalytic" evidence="5">
    <location>
        <begin position="551"/>
        <end position="685"/>
    </location>
</feature>
<dbReference type="InterPro" id="IPR036397">
    <property type="entry name" value="RNaseH_sf"/>
</dbReference>
<dbReference type="Pfam" id="PF13976">
    <property type="entry name" value="gag_pre-integrs"/>
    <property type="match status" value="1"/>
</dbReference>
<feature type="compositionally biased region" description="Basic residues" evidence="3">
    <location>
        <begin position="259"/>
        <end position="269"/>
    </location>
</feature>
<dbReference type="STRING" id="106549.A0A540LHI9"/>
<dbReference type="InterPro" id="IPR025724">
    <property type="entry name" value="GAG-pre-integrase_dom"/>
</dbReference>
<evidence type="ECO:0000256" key="1">
    <source>
        <dbReference type="ARBA" id="ARBA00022670"/>
    </source>
</evidence>
<feature type="compositionally biased region" description="Basic and acidic residues" evidence="3">
    <location>
        <begin position="270"/>
        <end position="283"/>
    </location>
</feature>
<dbReference type="GO" id="GO:0008233">
    <property type="term" value="F:peptidase activity"/>
    <property type="evidence" value="ECO:0007669"/>
    <property type="project" value="UniProtKB-KW"/>
</dbReference>
<feature type="compositionally biased region" description="Polar residues" evidence="3">
    <location>
        <begin position="247"/>
        <end position="258"/>
    </location>
</feature>
<evidence type="ECO:0000259" key="4">
    <source>
        <dbReference type="PROSITE" id="PS50158"/>
    </source>
</evidence>
<name>A0A540LHI9_MALBA</name>
<dbReference type="EMBL" id="VIEB01000582">
    <property type="protein sequence ID" value="TQD85937.1"/>
    <property type="molecule type" value="Genomic_DNA"/>
</dbReference>
<dbReference type="GO" id="GO:0006508">
    <property type="term" value="P:proteolysis"/>
    <property type="evidence" value="ECO:0007669"/>
    <property type="project" value="UniProtKB-KW"/>
</dbReference>
<feature type="region of interest" description="Disordered" evidence="3">
    <location>
        <begin position="247"/>
        <end position="283"/>
    </location>
</feature>
<dbReference type="InterPro" id="IPR012337">
    <property type="entry name" value="RNaseH-like_sf"/>
</dbReference>
<keyword evidence="1" id="KW-0645">Protease</keyword>
<proteinExistence type="predicted"/>
<keyword evidence="1" id="KW-0378">Hydrolase</keyword>
<dbReference type="InterPro" id="IPR039537">
    <property type="entry name" value="Retrotran_Ty1/copia-like"/>
</dbReference>
<dbReference type="Pfam" id="PF22936">
    <property type="entry name" value="Pol_BBD"/>
    <property type="match status" value="1"/>
</dbReference>
<sequence>MAGSGSGDLRAPVFYGTEFKFWKVRMVTIFKSYGIWKLVDKGIVIPESKKKGEKKKTKKEKEEEDSSSSDDDEGDDDELDAHMEDQLMKDAKALGIIQSAVSKEIFPRIVNQETSKGAWDLLQEEFRGDEQARSVKLQSLRREFEYMRMKENESLSIYLTRLFELMNQMKSYGDNLTHQREVQKVLISLSSKYDPICVVIKRTSDLNTVTVQEVVGSLKSYELRLSRHVDEITSTEHAFSTMGLVPKTQNRPLTQGNHSKGKKNWKSMSRKWENNTRQPERQGEITEGVKQKCKICDKAHHGECWFKGKPKCHNCNRFGHVVRDCHQPKKNHTANYLNHVQDNAMMFYACHKASVQENSGVWYLDSGCSNHMTSTESLLINIDRSIRCKVKMGTGELVDSVGKGTLIVETKRGTRFIPEVMIVPGLDENLLSVGQMVEHGYWLLFGNFMACIFGDCELQDHIATVKMKGNGCFPLMFNHVDHFVANIATTEGNTWKWHRRFGHLNYDSLRLLQERSIVYGLPYLKEYNQVCEGCATGKAHREAFSKEQKWRAKLPLELVHTDVCGPMSETLRGSRYFLTFIDDKSRMCWVYFLKCKSEVFRIFKMFKAMTELQTGYKLKKIRSDRGGEYTSLEFEKFCEDVGIEKQLTVAYSPQQNGIAERKNRTIVEMARTMLYEKKITTQVLG</sequence>
<accession>A0A540LHI9</accession>
<dbReference type="InterPro" id="IPR054722">
    <property type="entry name" value="PolX-like_BBD"/>
</dbReference>
<gene>
    <name evidence="6" type="ORF">C1H46_028483</name>
</gene>
<evidence type="ECO:0000256" key="3">
    <source>
        <dbReference type="SAM" id="MobiDB-lite"/>
    </source>
</evidence>
<dbReference type="Pfam" id="PF00665">
    <property type="entry name" value="rve"/>
    <property type="match status" value="1"/>
</dbReference>
<keyword evidence="2" id="KW-0862">Zinc</keyword>
<dbReference type="GO" id="GO:0003676">
    <property type="term" value="F:nucleic acid binding"/>
    <property type="evidence" value="ECO:0007669"/>
    <property type="project" value="InterPro"/>
</dbReference>
<dbReference type="PROSITE" id="PS50994">
    <property type="entry name" value="INTEGRASE"/>
    <property type="match status" value="1"/>
</dbReference>
<dbReference type="Proteomes" id="UP000315295">
    <property type="component" value="Unassembled WGS sequence"/>
</dbReference>
<dbReference type="InterPro" id="IPR001584">
    <property type="entry name" value="Integrase_cat-core"/>
</dbReference>
<dbReference type="PANTHER" id="PTHR42648:SF18">
    <property type="entry name" value="RETROTRANSPOSON, UNCLASSIFIED-LIKE PROTEIN"/>
    <property type="match status" value="1"/>
</dbReference>
<feature type="domain" description="CCHC-type" evidence="4">
    <location>
        <begin position="311"/>
        <end position="325"/>
    </location>
</feature>
<feature type="compositionally biased region" description="Acidic residues" evidence="3">
    <location>
        <begin position="62"/>
        <end position="78"/>
    </location>
</feature>
<evidence type="ECO:0000259" key="5">
    <source>
        <dbReference type="PROSITE" id="PS50994"/>
    </source>
</evidence>
<keyword evidence="7" id="KW-1185">Reference proteome</keyword>
<dbReference type="GO" id="GO:0015074">
    <property type="term" value="P:DNA integration"/>
    <property type="evidence" value="ECO:0007669"/>
    <property type="project" value="InterPro"/>
</dbReference>
<dbReference type="Gene3D" id="3.30.420.10">
    <property type="entry name" value="Ribonuclease H-like superfamily/Ribonuclease H"/>
    <property type="match status" value="1"/>
</dbReference>
<dbReference type="PROSITE" id="PS50158">
    <property type="entry name" value="ZF_CCHC"/>
    <property type="match status" value="1"/>
</dbReference>
<organism evidence="6 7">
    <name type="scientific">Malus baccata</name>
    <name type="common">Siberian crab apple</name>
    <name type="synonym">Pyrus baccata</name>
    <dbReference type="NCBI Taxonomy" id="106549"/>
    <lineage>
        <taxon>Eukaryota</taxon>
        <taxon>Viridiplantae</taxon>
        <taxon>Streptophyta</taxon>
        <taxon>Embryophyta</taxon>
        <taxon>Tracheophyta</taxon>
        <taxon>Spermatophyta</taxon>
        <taxon>Magnoliopsida</taxon>
        <taxon>eudicotyledons</taxon>
        <taxon>Gunneridae</taxon>
        <taxon>Pentapetalae</taxon>
        <taxon>rosids</taxon>
        <taxon>fabids</taxon>
        <taxon>Rosales</taxon>
        <taxon>Rosaceae</taxon>
        <taxon>Amygdaloideae</taxon>
        <taxon>Maleae</taxon>
        <taxon>Malus</taxon>
    </lineage>
</organism>
<reference evidence="6 7" key="1">
    <citation type="journal article" date="2019" name="G3 (Bethesda)">
        <title>Sequencing of a Wild Apple (Malus baccata) Genome Unravels the Differences Between Cultivated and Wild Apple Species Regarding Disease Resistance and Cold Tolerance.</title>
        <authorList>
            <person name="Chen X."/>
        </authorList>
    </citation>
    <scope>NUCLEOTIDE SEQUENCE [LARGE SCALE GENOMIC DNA]</scope>
    <source>
        <strain evidence="7">cv. Shandingzi</strain>
        <tissue evidence="6">Leaves</tissue>
    </source>
</reference>
<keyword evidence="2" id="KW-0479">Metal-binding</keyword>
<feature type="region of interest" description="Disordered" evidence="3">
    <location>
        <begin position="50"/>
        <end position="78"/>
    </location>
</feature>
<evidence type="ECO:0000313" key="7">
    <source>
        <dbReference type="Proteomes" id="UP000315295"/>
    </source>
</evidence>
<keyword evidence="2" id="KW-0863">Zinc-finger</keyword>
<evidence type="ECO:0000256" key="2">
    <source>
        <dbReference type="PROSITE-ProRule" id="PRU00047"/>
    </source>
</evidence>
<dbReference type="Pfam" id="PF14223">
    <property type="entry name" value="Retrotran_gag_2"/>
    <property type="match status" value="1"/>
</dbReference>
<dbReference type="SUPFAM" id="SSF53098">
    <property type="entry name" value="Ribonuclease H-like"/>
    <property type="match status" value="1"/>
</dbReference>
<dbReference type="GO" id="GO:0008270">
    <property type="term" value="F:zinc ion binding"/>
    <property type="evidence" value="ECO:0007669"/>
    <property type="project" value="UniProtKB-KW"/>
</dbReference>
<dbReference type="InterPro" id="IPR001878">
    <property type="entry name" value="Znf_CCHC"/>
</dbReference>
<comment type="caution">
    <text evidence="6">The sequence shown here is derived from an EMBL/GenBank/DDBJ whole genome shotgun (WGS) entry which is preliminary data.</text>
</comment>
<dbReference type="PANTHER" id="PTHR42648">
    <property type="entry name" value="TRANSPOSASE, PUTATIVE-RELATED"/>
    <property type="match status" value="1"/>
</dbReference>